<organism evidence="7">
    <name type="scientific">hydrocarbon metagenome</name>
    <dbReference type="NCBI Taxonomy" id="938273"/>
    <lineage>
        <taxon>unclassified sequences</taxon>
        <taxon>metagenomes</taxon>
        <taxon>ecological metagenomes</taxon>
    </lineage>
</organism>
<evidence type="ECO:0000256" key="4">
    <source>
        <dbReference type="ARBA" id="ARBA00023315"/>
    </source>
</evidence>
<dbReference type="GO" id="GO:0005829">
    <property type="term" value="C:cytosol"/>
    <property type="evidence" value="ECO:0007669"/>
    <property type="project" value="TreeGrafter"/>
</dbReference>
<dbReference type="GO" id="GO:0004314">
    <property type="term" value="F:[acyl-carrier-protein] S-malonyltransferase activity"/>
    <property type="evidence" value="ECO:0007669"/>
    <property type="project" value="UniProtKB-EC"/>
</dbReference>
<comment type="catalytic activity">
    <reaction evidence="5">
        <text>holo-[ACP] + malonyl-CoA = malonyl-[ACP] + CoA</text>
        <dbReference type="Rhea" id="RHEA:41792"/>
        <dbReference type="Rhea" id="RHEA-COMP:9623"/>
        <dbReference type="Rhea" id="RHEA-COMP:9685"/>
        <dbReference type="ChEBI" id="CHEBI:57287"/>
        <dbReference type="ChEBI" id="CHEBI:57384"/>
        <dbReference type="ChEBI" id="CHEBI:64479"/>
        <dbReference type="ChEBI" id="CHEBI:78449"/>
        <dbReference type="EC" id="2.3.1.39"/>
    </reaction>
</comment>
<dbReference type="SUPFAM" id="SSF55048">
    <property type="entry name" value="Probable ACP-binding domain of malonyl-CoA ACP transacylase"/>
    <property type="match status" value="1"/>
</dbReference>
<dbReference type="SMART" id="SM00827">
    <property type="entry name" value="PKS_AT"/>
    <property type="match status" value="1"/>
</dbReference>
<evidence type="ECO:0000256" key="2">
    <source>
        <dbReference type="ARBA" id="ARBA00013258"/>
    </source>
</evidence>
<accession>A0A0W8G6I4</accession>
<proteinExistence type="inferred from homology"/>
<evidence type="ECO:0000256" key="5">
    <source>
        <dbReference type="ARBA" id="ARBA00048462"/>
    </source>
</evidence>
<reference evidence="7" key="1">
    <citation type="journal article" date="2015" name="Proc. Natl. Acad. Sci. U.S.A.">
        <title>Networks of energetic and metabolic interactions define dynamics in microbial communities.</title>
        <authorList>
            <person name="Embree M."/>
            <person name="Liu J.K."/>
            <person name="Al-Bassam M.M."/>
            <person name="Zengler K."/>
        </authorList>
    </citation>
    <scope>NUCLEOTIDE SEQUENCE</scope>
</reference>
<name>A0A0W8G6I4_9ZZZZ</name>
<dbReference type="PANTHER" id="PTHR42681">
    <property type="entry name" value="MALONYL-COA-ACYL CARRIER PROTEIN TRANSACYLASE, MITOCHONDRIAL"/>
    <property type="match status" value="1"/>
</dbReference>
<evidence type="ECO:0000259" key="6">
    <source>
        <dbReference type="SMART" id="SM00827"/>
    </source>
</evidence>
<dbReference type="EMBL" id="LNQE01000199">
    <property type="protein sequence ID" value="KUG28622.1"/>
    <property type="molecule type" value="Genomic_DNA"/>
</dbReference>
<dbReference type="Gene3D" id="3.30.70.250">
    <property type="entry name" value="Malonyl-CoA ACP transacylase, ACP-binding"/>
    <property type="match status" value="1"/>
</dbReference>
<dbReference type="AlphaFoldDB" id="A0A0W8G6I4"/>
<dbReference type="InterPro" id="IPR014043">
    <property type="entry name" value="Acyl_transferase_dom"/>
</dbReference>
<dbReference type="PANTHER" id="PTHR42681:SF1">
    <property type="entry name" value="MALONYL-COA-ACYL CARRIER PROTEIN TRANSACYLASE, MITOCHONDRIAL"/>
    <property type="match status" value="1"/>
</dbReference>
<dbReference type="InterPro" id="IPR024925">
    <property type="entry name" value="Malonyl_CoA-ACP_transAc"/>
</dbReference>
<dbReference type="InterPro" id="IPR016036">
    <property type="entry name" value="Malonyl_transacylase_ACP-bd"/>
</dbReference>
<feature type="domain" description="Malonyl-CoA:ACP transacylase (MAT)" evidence="6">
    <location>
        <begin position="10"/>
        <end position="312"/>
    </location>
</feature>
<dbReference type="Pfam" id="PF00698">
    <property type="entry name" value="Acyl_transf_1"/>
    <property type="match status" value="1"/>
</dbReference>
<gene>
    <name evidence="7" type="ORF">ASZ90_001508</name>
</gene>
<evidence type="ECO:0000256" key="1">
    <source>
        <dbReference type="ARBA" id="ARBA00008217"/>
    </source>
</evidence>
<keyword evidence="3 7" id="KW-0808">Transferase</keyword>
<dbReference type="Gene3D" id="3.40.366.10">
    <property type="entry name" value="Malonyl-Coenzyme A Acyl Carrier Protein, domain 2"/>
    <property type="match status" value="1"/>
</dbReference>
<dbReference type="SUPFAM" id="SSF52151">
    <property type="entry name" value="FabD/lysophospholipase-like"/>
    <property type="match status" value="1"/>
</dbReference>
<dbReference type="GO" id="GO:0006633">
    <property type="term" value="P:fatty acid biosynthetic process"/>
    <property type="evidence" value="ECO:0007669"/>
    <property type="project" value="TreeGrafter"/>
</dbReference>
<evidence type="ECO:0000256" key="3">
    <source>
        <dbReference type="ARBA" id="ARBA00022679"/>
    </source>
</evidence>
<protein>
    <recommendedName>
        <fullName evidence="2">[acyl-carrier-protein] S-malonyltransferase</fullName>
        <ecNumber evidence="2">2.3.1.39</ecNumber>
    </recommendedName>
</protein>
<dbReference type="PIRSF" id="PIRSF000446">
    <property type="entry name" value="Mct"/>
    <property type="match status" value="1"/>
</dbReference>
<dbReference type="InterPro" id="IPR050858">
    <property type="entry name" value="Mal-CoA-ACP_Trans/PKS_FabD"/>
</dbReference>
<dbReference type="EC" id="2.3.1.39" evidence="2"/>
<evidence type="ECO:0000313" key="7">
    <source>
        <dbReference type="EMBL" id="KUG28622.1"/>
    </source>
</evidence>
<dbReference type="InterPro" id="IPR001227">
    <property type="entry name" value="Ac_transferase_dom_sf"/>
</dbReference>
<keyword evidence="4 7" id="KW-0012">Acyltransferase</keyword>
<sequence length="316" mass="32805">MATPASRAILFPGQGSQEKGMGKALAEISSEAMDLWTLAEKHSGLPLREIYWDGDDAAMADTKNLQPAMTAVNLGLWYHLKKRLSPAATAGHSLGEYAALTAAGVLEPAEALALVSLRGRLMAEAGGTDGKMAAMLKLSLDQVEDIVARAAAETGQILLVANYNSPGQFVISGHATAVEAAAALAKDAKGRAVPLAVSGAFHSPMMDAPARELVRAMQGMTWRTPAFPVYMNVTGAAETDAGTIKGLMERQMTSQVRWLQAMGAMWEAGVRSFVELGPKGVLAKLAKACLPPAGAVGAEAEAQIIGVADPDAAAAL</sequence>
<dbReference type="InterPro" id="IPR016035">
    <property type="entry name" value="Acyl_Trfase/lysoPLipase"/>
</dbReference>
<comment type="caution">
    <text evidence="7">The sequence shown here is derived from an EMBL/GenBank/DDBJ whole genome shotgun (WGS) entry which is preliminary data.</text>
</comment>
<comment type="similarity">
    <text evidence="1">Belongs to the FabD family.</text>
</comment>